<keyword evidence="5" id="KW-1134">Transmembrane beta strand</keyword>
<keyword evidence="19" id="KW-1185">Reference proteome</keyword>
<evidence type="ECO:0000256" key="9">
    <source>
        <dbReference type="ARBA" id="ARBA00022801"/>
    </source>
</evidence>
<dbReference type="GO" id="GO:0009279">
    <property type="term" value="C:cell outer membrane"/>
    <property type="evidence" value="ECO:0007669"/>
    <property type="project" value="UniProtKB-SubCell"/>
</dbReference>
<feature type="active site" description="Proton acceptor" evidence="15">
    <location>
        <position position="220"/>
    </location>
</feature>
<evidence type="ECO:0000256" key="6">
    <source>
        <dbReference type="ARBA" id="ARBA00022692"/>
    </source>
</evidence>
<dbReference type="PRINTS" id="PR01486">
    <property type="entry name" value="PHPHLIPASEA1"/>
</dbReference>
<comment type="function">
    <text evidence="17">Hydrolysis of phosphatidylcholine with phospholipase A2 (EC 3.1.1.4) and phospholipase A1 (EC 3.1.1.32) activities.</text>
</comment>
<evidence type="ECO:0000256" key="13">
    <source>
        <dbReference type="ARBA" id="ARBA00023136"/>
    </source>
</evidence>
<dbReference type="SUPFAM" id="SSF56931">
    <property type="entry name" value="Outer membrane phospholipase A (OMPLA)"/>
    <property type="match status" value="1"/>
</dbReference>
<keyword evidence="13" id="KW-0472">Membrane</keyword>
<evidence type="ECO:0000256" key="7">
    <source>
        <dbReference type="ARBA" id="ARBA00022723"/>
    </source>
</evidence>
<dbReference type="Gene3D" id="2.40.230.10">
    <property type="entry name" value="Phospholipase A1"/>
    <property type="match status" value="1"/>
</dbReference>
<keyword evidence="12 17" id="KW-0443">Lipid metabolism</keyword>
<dbReference type="EC" id="3.1.1.4" evidence="17"/>
<dbReference type="Proteomes" id="UP000218366">
    <property type="component" value="Unassembled WGS sequence"/>
</dbReference>
<feature type="binding site" description="in dimeric form" evidence="16">
    <location>
        <position position="225"/>
    </location>
    <ligand>
        <name>Ca(2+)</name>
        <dbReference type="ChEBI" id="CHEBI:29108"/>
        <label>1</label>
    </ligand>
</feature>
<dbReference type="EC" id="3.1.1.32" evidence="17"/>
<reference evidence="18 19" key="1">
    <citation type="submission" date="2017-09" db="EMBL/GenBank/DDBJ databases">
        <title>Sphingomonas spermidinifaciens 9NM-10, whole genome shotgun sequence.</title>
        <authorList>
            <person name="Feng G."/>
            <person name="Zhu H."/>
        </authorList>
    </citation>
    <scope>NUCLEOTIDE SEQUENCE [LARGE SCALE GENOMIC DNA]</scope>
    <source>
        <strain evidence="18 19">9NM-10</strain>
    </source>
</reference>
<evidence type="ECO:0000313" key="19">
    <source>
        <dbReference type="Proteomes" id="UP000218366"/>
    </source>
</evidence>
<feature type="binding site" description="in dimeric form" evidence="16">
    <location>
        <position position="190"/>
    </location>
    <ligand>
        <name>Ca(2+)</name>
        <dbReference type="ChEBI" id="CHEBI:29108"/>
        <label>1</label>
    </ligand>
</feature>
<evidence type="ECO:0000256" key="8">
    <source>
        <dbReference type="ARBA" id="ARBA00022729"/>
    </source>
</evidence>
<comment type="subcellular location">
    <subcellularLocation>
        <location evidence="17">Cell outer membrane</location>
        <topology evidence="17">Multi-pass membrane protein</topology>
    </subcellularLocation>
    <text evidence="17">One of the very few enzymes located there.</text>
</comment>
<proteinExistence type="inferred from homology"/>
<protein>
    <recommendedName>
        <fullName evidence="17">Phospholipase A1</fullName>
        <ecNumber evidence="17">3.1.1.32</ecNumber>
        <ecNumber evidence="17">3.1.1.4</ecNumber>
    </recommendedName>
    <alternativeName>
        <fullName evidence="17">Phosphatidylcholine 1-acylhydrolase</fullName>
    </alternativeName>
</protein>
<accession>A0A2A4B6R0</accession>
<keyword evidence="10 16" id="KW-0106">Calcium</keyword>
<dbReference type="PANTHER" id="PTHR40457:SF1">
    <property type="entry name" value="PHOSPHOLIPASE A1"/>
    <property type="match status" value="1"/>
</dbReference>
<feature type="active site" description="Nucleophile" evidence="15">
    <location>
        <position position="222"/>
    </location>
</feature>
<comment type="similarity">
    <text evidence="3 17">Belongs to the phospholipase A1 family.</text>
</comment>
<dbReference type="InterPro" id="IPR010916">
    <property type="entry name" value="TonB_box_CS"/>
</dbReference>
<evidence type="ECO:0000256" key="14">
    <source>
        <dbReference type="ARBA" id="ARBA00023237"/>
    </source>
</evidence>
<feature type="chain" id="PRO_5019611999" description="Phospholipase A1" evidence="17">
    <location>
        <begin position="19"/>
        <end position="356"/>
    </location>
</feature>
<comment type="cofactor">
    <cofactor evidence="17">
        <name>Ca(2+)</name>
        <dbReference type="ChEBI" id="CHEBI:29108"/>
    </cofactor>
    <text evidence="17">Binds 1 Ca(2+) ion per monomer. In the dimeric form the Ca(2+) is bound by different amino acids with binding of each Ca(2+) shared with ligands coming from each monomer. The Ca(2+) ion may have a role in catalysis.</text>
</comment>
<evidence type="ECO:0000256" key="1">
    <source>
        <dbReference type="ARBA" id="ARBA00000111"/>
    </source>
</evidence>
<dbReference type="GO" id="GO:0046872">
    <property type="term" value="F:metal ion binding"/>
    <property type="evidence" value="ECO:0007669"/>
    <property type="project" value="UniProtKB-KW"/>
</dbReference>
<keyword evidence="9 17" id="KW-0378">Hydrolase</keyword>
<dbReference type="AlphaFoldDB" id="A0A2A4B6R0"/>
<dbReference type="OrthoDB" id="188433at2"/>
<comment type="subunit">
    <text evidence="4 17">Homodimer; dimerization is reversible, and the dimeric form is the active one.</text>
</comment>
<organism evidence="18 19">
    <name type="scientific">Sphingomonas spermidinifaciens</name>
    <dbReference type="NCBI Taxonomy" id="1141889"/>
    <lineage>
        <taxon>Bacteria</taxon>
        <taxon>Pseudomonadati</taxon>
        <taxon>Pseudomonadota</taxon>
        <taxon>Alphaproteobacteria</taxon>
        <taxon>Sphingomonadales</taxon>
        <taxon>Sphingomonadaceae</taxon>
        <taxon>Sphingomonas</taxon>
    </lineage>
</organism>
<evidence type="ECO:0000256" key="16">
    <source>
        <dbReference type="PIRSR" id="PIRSR603187-2"/>
    </source>
</evidence>
<evidence type="ECO:0000313" key="18">
    <source>
        <dbReference type="EMBL" id="PCD03324.1"/>
    </source>
</evidence>
<evidence type="ECO:0000256" key="4">
    <source>
        <dbReference type="ARBA" id="ARBA00011702"/>
    </source>
</evidence>
<dbReference type="GO" id="GO:0016042">
    <property type="term" value="P:lipid catabolic process"/>
    <property type="evidence" value="ECO:0007669"/>
    <property type="project" value="UniProtKB-KW"/>
</dbReference>
<evidence type="ECO:0000256" key="15">
    <source>
        <dbReference type="PIRSR" id="PIRSR603187-1"/>
    </source>
</evidence>
<sequence length="356" mass="37692">MRPILILPTLFAAVPAAAQIAPVPQQPASAQAAEAGVTVFFPNESAAPVDPRAPDTIEVTAADGSRLTLVRDGPALLPVPAGGFGRARYRPAPVAAAEAAVPMPATPATEAAEAIAASREQEVLGSAGTASSIASRFTPYRPTYGAFGLDDAGAKLQFSFAFQPFETNGALNGLRFAYTQTMFWRIDLPSGPFVSTNYNPEVFYEVPLTQDAVAAVGYSHESNGRGAAGSIDVNRIYARLTRRFDLGDRWYAEVSPQLWFFVGNQGVAGDIERYLGYGQVGAAIGRTDGLKLQLVARGNPGTGRGAGELFASYPLARLGWGLGIHAFGQGFTGYGEALDDYDRRDTHVRFGIALSR</sequence>
<feature type="signal peptide" evidence="17">
    <location>
        <begin position="1"/>
        <end position="18"/>
    </location>
</feature>
<dbReference type="Pfam" id="PF02253">
    <property type="entry name" value="PLA1"/>
    <property type="match status" value="1"/>
</dbReference>
<evidence type="ECO:0000256" key="12">
    <source>
        <dbReference type="ARBA" id="ARBA00023098"/>
    </source>
</evidence>
<evidence type="ECO:0000256" key="17">
    <source>
        <dbReference type="RuleBase" id="RU366027"/>
    </source>
</evidence>
<dbReference type="EMBL" id="NWMW01000001">
    <property type="protein sequence ID" value="PCD03324.1"/>
    <property type="molecule type" value="Genomic_DNA"/>
</dbReference>
<dbReference type="GO" id="GO:0004623">
    <property type="term" value="F:phospholipase A2 activity"/>
    <property type="evidence" value="ECO:0007669"/>
    <property type="project" value="UniProtKB-EC"/>
</dbReference>
<gene>
    <name evidence="18" type="ORF">COC42_02675</name>
</gene>
<evidence type="ECO:0000256" key="11">
    <source>
        <dbReference type="ARBA" id="ARBA00022963"/>
    </source>
</evidence>
<comment type="catalytic activity">
    <reaction evidence="1 17">
        <text>a 1,2-diacyl-sn-glycero-3-phosphocholine + H2O = a 2-acyl-sn-glycero-3-phosphocholine + a fatty acid + H(+)</text>
        <dbReference type="Rhea" id="RHEA:18689"/>
        <dbReference type="ChEBI" id="CHEBI:15377"/>
        <dbReference type="ChEBI" id="CHEBI:15378"/>
        <dbReference type="ChEBI" id="CHEBI:28868"/>
        <dbReference type="ChEBI" id="CHEBI:57643"/>
        <dbReference type="ChEBI" id="CHEBI:57875"/>
        <dbReference type="EC" id="3.1.1.32"/>
    </reaction>
</comment>
<keyword evidence="6" id="KW-0812">Transmembrane</keyword>
<dbReference type="PROSITE" id="PS00430">
    <property type="entry name" value="TONB_DEPENDENT_REC_1"/>
    <property type="match status" value="1"/>
</dbReference>
<comment type="catalytic activity">
    <reaction evidence="2 17">
        <text>a 1,2-diacyl-sn-glycero-3-phosphocholine + H2O = a 1-acyl-sn-glycero-3-phosphocholine + a fatty acid + H(+)</text>
        <dbReference type="Rhea" id="RHEA:15801"/>
        <dbReference type="ChEBI" id="CHEBI:15377"/>
        <dbReference type="ChEBI" id="CHEBI:15378"/>
        <dbReference type="ChEBI" id="CHEBI:28868"/>
        <dbReference type="ChEBI" id="CHEBI:57643"/>
        <dbReference type="ChEBI" id="CHEBI:58168"/>
        <dbReference type="EC" id="3.1.1.4"/>
    </reaction>
</comment>
<dbReference type="GO" id="GO:0008970">
    <property type="term" value="F:phospholipase A1 activity"/>
    <property type="evidence" value="ECO:0007669"/>
    <property type="project" value="UniProtKB-EC"/>
</dbReference>
<dbReference type="InterPro" id="IPR003187">
    <property type="entry name" value="PLipase_A1"/>
</dbReference>
<keyword evidence="11 17" id="KW-0442">Lipid degradation</keyword>
<evidence type="ECO:0000256" key="5">
    <source>
        <dbReference type="ARBA" id="ARBA00022452"/>
    </source>
</evidence>
<name>A0A2A4B6R0_9SPHN</name>
<keyword evidence="8 17" id="KW-0732">Signal</keyword>
<comment type="caution">
    <text evidence="18">The sequence shown here is derived from an EMBL/GenBank/DDBJ whole genome shotgun (WGS) entry which is preliminary data.</text>
</comment>
<dbReference type="RefSeq" id="WP_096341723.1">
    <property type="nucleotide sequence ID" value="NZ_NWMW01000001.1"/>
</dbReference>
<feature type="binding site" description="in dimeric form" evidence="16">
    <location>
        <position position="230"/>
    </location>
    <ligand>
        <name>Ca(2+)</name>
        <dbReference type="ChEBI" id="CHEBI:29108"/>
        <label>1</label>
    </ligand>
</feature>
<evidence type="ECO:0000256" key="3">
    <source>
        <dbReference type="ARBA" id="ARBA00010525"/>
    </source>
</evidence>
<keyword evidence="7 16" id="KW-0479">Metal-binding</keyword>
<dbReference type="InterPro" id="IPR036541">
    <property type="entry name" value="PLipase_A1_sf"/>
</dbReference>
<evidence type="ECO:0000256" key="2">
    <source>
        <dbReference type="ARBA" id="ARBA00001604"/>
    </source>
</evidence>
<evidence type="ECO:0000256" key="10">
    <source>
        <dbReference type="ARBA" id="ARBA00022837"/>
    </source>
</evidence>
<dbReference type="PANTHER" id="PTHR40457">
    <property type="entry name" value="PHOSPHOLIPASE A1"/>
    <property type="match status" value="1"/>
</dbReference>
<keyword evidence="14 17" id="KW-0998">Cell outer membrane</keyword>